<dbReference type="RefSeq" id="WP_102244085.1">
    <property type="nucleotide sequence ID" value="NZ_CP025704.1"/>
</dbReference>
<dbReference type="EMBL" id="CP025704">
    <property type="protein sequence ID" value="AUN98794.1"/>
    <property type="molecule type" value="Genomic_DNA"/>
</dbReference>
<evidence type="ECO:0000256" key="2">
    <source>
        <dbReference type="SAM" id="SignalP"/>
    </source>
</evidence>
<protein>
    <submittedName>
        <fullName evidence="3">Uncharacterized protein</fullName>
    </submittedName>
</protein>
<reference evidence="3 4" key="1">
    <citation type="submission" date="2018-01" db="EMBL/GenBank/DDBJ databases">
        <title>Complete genome sequence of Bacteriovorax stolpii DSM12778.</title>
        <authorList>
            <person name="Tang B."/>
            <person name="Chang J."/>
        </authorList>
    </citation>
    <scope>NUCLEOTIDE SEQUENCE [LARGE SCALE GENOMIC DNA]</scope>
    <source>
        <strain evidence="3 4">DSM 12778</strain>
    </source>
</reference>
<dbReference type="KEGG" id="bsto:C0V70_11920"/>
<dbReference type="AlphaFoldDB" id="A0A2K9NVK0"/>
<gene>
    <name evidence="3" type="ORF">C0V70_11920</name>
</gene>
<keyword evidence="4" id="KW-1185">Reference proteome</keyword>
<dbReference type="Proteomes" id="UP000235584">
    <property type="component" value="Chromosome"/>
</dbReference>
<name>A0A2K9NVK0_BACTC</name>
<feature type="compositionally biased region" description="Basic and acidic residues" evidence="1">
    <location>
        <begin position="250"/>
        <end position="260"/>
    </location>
</feature>
<feature type="chain" id="PRO_5043444790" evidence="2">
    <location>
        <begin position="17"/>
        <end position="277"/>
    </location>
</feature>
<feature type="region of interest" description="Disordered" evidence="1">
    <location>
        <begin position="235"/>
        <end position="277"/>
    </location>
</feature>
<sequence>MKALLFFLAATPMAFAQNCPEQVGKYGNGIQYQDMFCRIMVGADRKDSQSYRNLTFTDSGAIQVFSNFPGTTNSNSTGARVFYLFPKRTKKGIANSDESGLSLTHSSGANFKFDKNGRVSSPDMAIKVANDINSQNKSGIEIESYSKGIVIDIGYRMGSTPLTKKDGVVTVTDKNKKKCTMINSDLHRFVGGEAELIYKTNEALHGFLSKKCPGLDLSDLIKPIAQDLKVVKAPAQLGQAPSKDLSGAENDSKRERKPQVDELESLIKNLDSKSSQK</sequence>
<accession>A0A2K9NVK0</accession>
<feature type="signal peptide" evidence="2">
    <location>
        <begin position="1"/>
        <end position="16"/>
    </location>
</feature>
<organism evidence="3 4">
    <name type="scientific">Bacteriovorax stolpii</name>
    <name type="common">Bdellovibrio stolpii</name>
    <dbReference type="NCBI Taxonomy" id="960"/>
    <lineage>
        <taxon>Bacteria</taxon>
        <taxon>Pseudomonadati</taxon>
        <taxon>Bdellovibrionota</taxon>
        <taxon>Bacteriovoracia</taxon>
        <taxon>Bacteriovoracales</taxon>
        <taxon>Bacteriovoracaceae</taxon>
        <taxon>Bacteriovorax</taxon>
    </lineage>
</organism>
<evidence type="ECO:0000313" key="4">
    <source>
        <dbReference type="Proteomes" id="UP000235584"/>
    </source>
</evidence>
<evidence type="ECO:0000313" key="3">
    <source>
        <dbReference type="EMBL" id="AUN98794.1"/>
    </source>
</evidence>
<proteinExistence type="predicted"/>
<evidence type="ECO:0000256" key="1">
    <source>
        <dbReference type="SAM" id="MobiDB-lite"/>
    </source>
</evidence>
<keyword evidence="2" id="KW-0732">Signal</keyword>